<evidence type="ECO:0000313" key="3">
    <source>
        <dbReference type="Ensembl" id="ENSSSCP00030047221.1"/>
    </source>
</evidence>
<protein>
    <submittedName>
        <fullName evidence="3">Uncharacterized protein</fullName>
    </submittedName>
</protein>
<feature type="compositionally biased region" description="Low complexity" evidence="2">
    <location>
        <begin position="192"/>
        <end position="221"/>
    </location>
</feature>
<dbReference type="PANTHER" id="PTHR34439">
    <property type="entry name" value="CENTROBIN"/>
    <property type="match status" value="1"/>
</dbReference>
<dbReference type="PANTHER" id="PTHR34439:SF1">
    <property type="entry name" value="CENTROBIN"/>
    <property type="match status" value="1"/>
</dbReference>
<dbReference type="GO" id="GO:1902017">
    <property type="term" value="P:regulation of cilium assembly"/>
    <property type="evidence" value="ECO:0007669"/>
    <property type="project" value="InterPro"/>
</dbReference>
<feature type="region of interest" description="Disordered" evidence="2">
    <location>
        <begin position="189"/>
        <end position="245"/>
    </location>
</feature>
<dbReference type="Proteomes" id="UP000694570">
    <property type="component" value="Unplaced"/>
</dbReference>
<dbReference type="AlphaFoldDB" id="A0A8D0Y774"/>
<evidence type="ECO:0000256" key="2">
    <source>
        <dbReference type="SAM" id="MobiDB-lite"/>
    </source>
</evidence>
<sequence>MSYQWYRFDPWPRNFICCRCSQKKPPKTINPTFLYSQARYESQRIQMESELAVQLEQRVTERLAQAQESSLRQAASLREHHRKQLQELSAQHQQELSTHLAQFKVEMAEREERQQQVAQDYELRYWIWSVAVCPQSQWEWRGAACFVDVAPAPFRISRLTCLSGSSCSPRLCFLKGSTSPLASLFQTGPGAGTSAGTAEWEPAAGGAASGAGRATPGHAAGPLGGGKPAAQRHLPAAPPPGRPRP</sequence>
<feature type="compositionally biased region" description="Pro residues" evidence="2">
    <location>
        <begin position="236"/>
        <end position="245"/>
    </location>
</feature>
<name>A0A8D0Y774_PIG</name>
<evidence type="ECO:0000256" key="1">
    <source>
        <dbReference type="SAM" id="Coils"/>
    </source>
</evidence>
<keyword evidence="1" id="KW-0175">Coiled coil</keyword>
<organism evidence="3 4">
    <name type="scientific">Sus scrofa</name>
    <name type="common">Pig</name>
    <dbReference type="NCBI Taxonomy" id="9823"/>
    <lineage>
        <taxon>Eukaryota</taxon>
        <taxon>Metazoa</taxon>
        <taxon>Chordata</taxon>
        <taxon>Craniata</taxon>
        <taxon>Vertebrata</taxon>
        <taxon>Euteleostomi</taxon>
        <taxon>Mammalia</taxon>
        <taxon>Eutheria</taxon>
        <taxon>Laurasiatheria</taxon>
        <taxon>Artiodactyla</taxon>
        <taxon>Suina</taxon>
        <taxon>Suidae</taxon>
        <taxon>Sus</taxon>
    </lineage>
</organism>
<accession>A0A8D0Y774</accession>
<dbReference type="GO" id="GO:0007099">
    <property type="term" value="P:centriole replication"/>
    <property type="evidence" value="ECO:0007669"/>
    <property type="project" value="InterPro"/>
</dbReference>
<dbReference type="Ensembl" id="ENSSSCT00030102355.1">
    <property type="protein sequence ID" value="ENSSSCP00030047221.1"/>
    <property type="gene ID" value="ENSSSCG00030072990.1"/>
</dbReference>
<dbReference type="InterPro" id="IPR038923">
    <property type="entry name" value="Centrobin"/>
</dbReference>
<evidence type="ECO:0000313" key="4">
    <source>
        <dbReference type="Proteomes" id="UP000694570"/>
    </source>
</evidence>
<proteinExistence type="predicted"/>
<feature type="coiled-coil region" evidence="1">
    <location>
        <begin position="71"/>
        <end position="102"/>
    </location>
</feature>
<reference evidence="3" key="1">
    <citation type="submission" date="2025-08" db="UniProtKB">
        <authorList>
            <consortium name="Ensembl"/>
        </authorList>
    </citation>
    <scope>IDENTIFICATION</scope>
</reference>